<keyword evidence="8" id="KW-1185">Reference proteome</keyword>
<dbReference type="GO" id="GO:1990904">
    <property type="term" value="C:ribonucleoprotein complex"/>
    <property type="evidence" value="ECO:0007669"/>
    <property type="project" value="UniProtKB-KW"/>
</dbReference>
<reference evidence="9" key="1">
    <citation type="submission" date="2024-02" db="UniProtKB">
        <authorList>
            <consortium name="WormBaseParasite"/>
        </authorList>
    </citation>
    <scope>IDENTIFICATION</scope>
</reference>
<dbReference type="InterPro" id="IPR037214">
    <property type="entry name" value="TROVE_dom_sf"/>
</dbReference>
<keyword evidence="4" id="KW-0479">Metal-binding</keyword>
<dbReference type="GO" id="GO:0003723">
    <property type="term" value="F:RNA binding"/>
    <property type="evidence" value="ECO:0007669"/>
    <property type="project" value="UniProtKB-KW"/>
</dbReference>
<evidence type="ECO:0000259" key="7">
    <source>
        <dbReference type="PROSITE" id="PS50988"/>
    </source>
</evidence>
<comment type="similarity">
    <text evidence="2">Belongs to the Ro 60 kDa family.</text>
</comment>
<evidence type="ECO:0000313" key="8">
    <source>
        <dbReference type="Proteomes" id="UP000887575"/>
    </source>
</evidence>
<feature type="domain" description="TROVE" evidence="7">
    <location>
        <begin position="62"/>
        <end position="461"/>
    </location>
</feature>
<dbReference type="Pfam" id="PF25045">
    <property type="entry name" value="vWA_Ro60"/>
    <property type="match status" value="1"/>
</dbReference>
<sequence length="631" mass="71029">MDTSIPLWQKRMEELRVSGENFAAINGEKEAQLAKNFGMLEMLATKGKAAKGQKEKARSDQVKNSAGGFVFAVSDVTRVRRFLILGTDGGTYYSKEKTLRMENLSAMIKIIDQGNAHMILTEVRAISVAGRNPRQDPLMFTLALCARYRVCDVNEKKVDQRALTATYKAYLNAMHRAALSIVNDVCRIPTHLFQFVEYCELVSQQTAGNKERKSTGWGRAMRDTIARWYTAKKPDQLAMAVTKYQQREGWSHRDLFRLSHPKVAVKTDDPSLLELEQIYHFIAKGALQTRKRRLSVDEQVESKKKYTEDQLDQEDNSSALDLIETFKSLKGNTEEYLVVDAIRAHGLVREHIPSEHLNSIAVWEALLDKMPMTALIRNLGKMQAINLIKGDKITKLCKKLGDEGAIRASRVHPIQVLMAHEIYSRGRGDKGSLSWHPNPTITSAIEKAFYLSFQNVTPTGKRICFAFDVSGSMNSQIMDSCLTCRKASVAMGMVGLRTEKEVEVVAFCGDLVEIPFDRSWTLEQTCQYFDGLHFGTTDCAQPMLWATKNKKKFDCFCVFTDNETYFGKVHPYQALRDYRKASGIEDAKLIVFGMTATNFSIADPNDAGMLDVCGFDAALPEIMASFIRGDL</sequence>
<name>A0AAF3EMP2_9BILA</name>
<evidence type="ECO:0000256" key="1">
    <source>
        <dbReference type="ARBA" id="ARBA00004496"/>
    </source>
</evidence>
<protein>
    <submittedName>
        <fullName evidence="9">TROVE domain-containing protein</fullName>
    </submittedName>
</protein>
<evidence type="ECO:0000256" key="6">
    <source>
        <dbReference type="ARBA" id="ARBA00023274"/>
    </source>
</evidence>
<dbReference type="GO" id="GO:0005737">
    <property type="term" value="C:cytoplasm"/>
    <property type="evidence" value="ECO:0007669"/>
    <property type="project" value="UniProtKB-SubCell"/>
</dbReference>
<dbReference type="AlphaFoldDB" id="A0AAF3EMP2"/>
<organism evidence="8 9">
    <name type="scientific">Mesorhabditis belari</name>
    <dbReference type="NCBI Taxonomy" id="2138241"/>
    <lineage>
        <taxon>Eukaryota</taxon>
        <taxon>Metazoa</taxon>
        <taxon>Ecdysozoa</taxon>
        <taxon>Nematoda</taxon>
        <taxon>Chromadorea</taxon>
        <taxon>Rhabditida</taxon>
        <taxon>Rhabditina</taxon>
        <taxon>Rhabditomorpha</taxon>
        <taxon>Rhabditoidea</taxon>
        <taxon>Rhabditidae</taxon>
        <taxon>Mesorhabditinae</taxon>
        <taxon>Mesorhabditis</taxon>
    </lineage>
</organism>
<dbReference type="WBParaSite" id="MBELARI_LOCUS15255">
    <property type="protein sequence ID" value="MBELARI_LOCUS15255"/>
    <property type="gene ID" value="MBELARI_LOCUS15255"/>
</dbReference>
<dbReference type="GO" id="GO:0046872">
    <property type="term" value="F:metal ion binding"/>
    <property type="evidence" value="ECO:0007669"/>
    <property type="project" value="UniProtKB-KW"/>
</dbReference>
<comment type="subcellular location">
    <subcellularLocation>
        <location evidence="1">Cytoplasm</location>
    </subcellularLocation>
</comment>
<keyword evidence="5" id="KW-0694">RNA-binding</keyword>
<dbReference type="Gene3D" id="3.40.50.410">
    <property type="entry name" value="von Willebrand factor, type A domain"/>
    <property type="match status" value="2"/>
</dbReference>
<accession>A0AAF3EMP2</accession>
<dbReference type="PANTHER" id="PTHR14202">
    <property type="entry name" value="60 KDA RIBONUCLEOPROTEIN SSA/RO"/>
    <property type="match status" value="1"/>
</dbReference>
<dbReference type="PANTHER" id="PTHR14202:SF0">
    <property type="entry name" value="RNA-BINDING PROTEIN RO60"/>
    <property type="match status" value="1"/>
</dbReference>
<dbReference type="InterPro" id="IPR056800">
    <property type="entry name" value="vWA_Ro60"/>
</dbReference>
<evidence type="ECO:0000313" key="9">
    <source>
        <dbReference type="WBParaSite" id="MBELARI_LOCUS15255"/>
    </source>
</evidence>
<evidence type="ECO:0000256" key="3">
    <source>
        <dbReference type="ARBA" id="ARBA00022490"/>
    </source>
</evidence>
<dbReference type="Pfam" id="PF05731">
    <property type="entry name" value="TROVE"/>
    <property type="match status" value="1"/>
</dbReference>
<evidence type="ECO:0000256" key="2">
    <source>
        <dbReference type="ARBA" id="ARBA00007814"/>
    </source>
</evidence>
<keyword evidence="6" id="KW-0687">Ribonucleoprotein</keyword>
<evidence type="ECO:0000256" key="4">
    <source>
        <dbReference type="ARBA" id="ARBA00022723"/>
    </source>
</evidence>
<dbReference type="FunFam" id="3.40.50.410:FF:000127">
    <property type="entry name" value="60 kDa SS-A/Ro ribonucleoprotein homolog"/>
    <property type="match status" value="1"/>
</dbReference>
<dbReference type="InterPro" id="IPR040322">
    <property type="entry name" value="TROVE2"/>
</dbReference>
<dbReference type="SUPFAM" id="SSF140864">
    <property type="entry name" value="TROVE domain-like"/>
    <property type="match status" value="1"/>
</dbReference>
<dbReference type="InterPro" id="IPR036465">
    <property type="entry name" value="vWFA_dom_sf"/>
</dbReference>
<dbReference type="InterPro" id="IPR008858">
    <property type="entry name" value="TROVE_dom"/>
</dbReference>
<proteinExistence type="inferred from homology"/>
<dbReference type="PROSITE" id="PS50988">
    <property type="entry name" value="TROVE"/>
    <property type="match status" value="1"/>
</dbReference>
<keyword evidence="3" id="KW-0963">Cytoplasm</keyword>
<dbReference type="Proteomes" id="UP000887575">
    <property type="component" value="Unassembled WGS sequence"/>
</dbReference>
<dbReference type="SUPFAM" id="SSF53300">
    <property type="entry name" value="vWA-like"/>
    <property type="match status" value="1"/>
</dbReference>
<evidence type="ECO:0000256" key="5">
    <source>
        <dbReference type="ARBA" id="ARBA00022884"/>
    </source>
</evidence>